<evidence type="ECO:0000313" key="1">
    <source>
        <dbReference type="EMBL" id="GGF90742.1"/>
    </source>
</evidence>
<dbReference type="EMBL" id="BMJS01000003">
    <property type="protein sequence ID" value="GGF90742.1"/>
    <property type="molecule type" value="Genomic_DNA"/>
</dbReference>
<evidence type="ECO:0000313" key="2">
    <source>
        <dbReference type="Proteomes" id="UP000636949"/>
    </source>
</evidence>
<proteinExistence type="predicted"/>
<dbReference type="RefSeq" id="WP_117001599.1">
    <property type="nucleotide sequence ID" value="NZ_BMJS01000003.1"/>
</dbReference>
<dbReference type="AlphaFoldDB" id="A0A8J3E792"/>
<protein>
    <submittedName>
        <fullName evidence="1">Uncharacterized protein</fullName>
    </submittedName>
</protein>
<organism evidence="1 2">
    <name type="scientific">Cysteiniphilum litorale</name>
    <dbReference type="NCBI Taxonomy" id="2056700"/>
    <lineage>
        <taxon>Bacteria</taxon>
        <taxon>Pseudomonadati</taxon>
        <taxon>Pseudomonadota</taxon>
        <taxon>Gammaproteobacteria</taxon>
        <taxon>Thiotrichales</taxon>
        <taxon>Fastidiosibacteraceae</taxon>
        <taxon>Cysteiniphilum</taxon>
    </lineage>
</organism>
<accession>A0A8J3E792</accession>
<comment type="caution">
    <text evidence="1">The sequence shown here is derived from an EMBL/GenBank/DDBJ whole genome shotgun (WGS) entry which is preliminary data.</text>
</comment>
<keyword evidence="2" id="KW-1185">Reference proteome</keyword>
<reference evidence="1" key="2">
    <citation type="submission" date="2020-09" db="EMBL/GenBank/DDBJ databases">
        <authorList>
            <person name="Sun Q."/>
            <person name="Zhou Y."/>
        </authorList>
    </citation>
    <scope>NUCLEOTIDE SEQUENCE</scope>
    <source>
        <strain evidence="1">CGMCC 1.15758</strain>
    </source>
</reference>
<gene>
    <name evidence="1" type="ORF">GCM10010995_05050</name>
</gene>
<dbReference type="Proteomes" id="UP000636949">
    <property type="component" value="Unassembled WGS sequence"/>
</dbReference>
<dbReference type="SUPFAM" id="SSF81593">
    <property type="entry name" value="Nucleotidyltransferase substrate binding subunit/domain"/>
    <property type="match status" value="1"/>
</dbReference>
<reference evidence="1" key="1">
    <citation type="journal article" date="2014" name="Int. J. Syst. Evol. Microbiol.">
        <title>Complete genome sequence of Corynebacterium casei LMG S-19264T (=DSM 44701T), isolated from a smear-ripened cheese.</title>
        <authorList>
            <consortium name="US DOE Joint Genome Institute (JGI-PGF)"/>
            <person name="Walter F."/>
            <person name="Albersmeier A."/>
            <person name="Kalinowski J."/>
            <person name="Ruckert C."/>
        </authorList>
    </citation>
    <scope>NUCLEOTIDE SEQUENCE</scope>
    <source>
        <strain evidence="1">CGMCC 1.15758</strain>
    </source>
</reference>
<name>A0A8J3E792_9GAMM</name>
<dbReference type="Gene3D" id="1.20.120.330">
    <property type="entry name" value="Nucleotidyltransferases domain 2"/>
    <property type="match status" value="1"/>
</dbReference>
<sequence length="162" mass="19362">MTPLEDKLVKILYECNQHKKRIDYAYNNMKHRLPFDAENYEQFQDEEIEHIDQFLFRFSKLQDVMGEKLFPTILSLLAEDVKRKSFIDILNRLEALELLETDNWLRLRKIRDSVAHEYGFNVVDMVESLNAIYQSCANLLDIYDVIYAFCLRRFGGFITDYS</sequence>